<accession>A0A7S1KIK2</accession>
<reference evidence="1" key="1">
    <citation type="submission" date="2021-01" db="EMBL/GenBank/DDBJ databases">
        <authorList>
            <person name="Corre E."/>
            <person name="Pelletier E."/>
            <person name="Niang G."/>
            <person name="Scheremetjew M."/>
            <person name="Finn R."/>
            <person name="Kale V."/>
            <person name="Holt S."/>
            <person name="Cochrane G."/>
            <person name="Meng A."/>
            <person name="Brown T."/>
            <person name="Cohen L."/>
        </authorList>
    </citation>
    <scope>NUCLEOTIDE SEQUENCE</scope>
    <source>
        <strain evidence="1">CCMP3346</strain>
    </source>
</reference>
<protein>
    <submittedName>
        <fullName evidence="1">Uncharacterized protein</fullName>
    </submittedName>
</protein>
<dbReference type="EMBL" id="HBGB01050695">
    <property type="protein sequence ID" value="CAD9074626.1"/>
    <property type="molecule type" value="Transcribed_RNA"/>
</dbReference>
<name>A0A7S1KIK2_9ALVE</name>
<evidence type="ECO:0000313" key="1">
    <source>
        <dbReference type="EMBL" id="CAD9074626.1"/>
    </source>
</evidence>
<dbReference type="AlphaFoldDB" id="A0A7S1KIK2"/>
<organism evidence="1">
    <name type="scientific">Vitrella brassicaformis</name>
    <dbReference type="NCBI Taxonomy" id="1169539"/>
    <lineage>
        <taxon>Eukaryota</taxon>
        <taxon>Sar</taxon>
        <taxon>Alveolata</taxon>
        <taxon>Colpodellida</taxon>
        <taxon>Vitrellaceae</taxon>
        <taxon>Vitrella</taxon>
    </lineage>
</organism>
<sequence>MLHCPLQPGRDDCPAGHLRACGDAIKKIASRVDEVRLSCGGMPVHSSPCGGMLIFDTARKLEISCYDSAERTMESIPLWLTERTEGAGNRHLPSVTSLECSLASLSTGLPASSNPLSSLVGSLSSLKQVTLEVRRLGDLAKCLSYVSVDALDWVRVPSWYLDDNLSPLSAHTPGRWRFPSIDRFFLFIDEEDEDTDLDYDGIHVSIACVRSCIDLIFLVRPQHVEMRVFVPFDEFDDTDKQRGLRLLAVECIQKASQHYYTVRVTYDVFPEPTNGMAAGDPPACGLFLKLKAK</sequence>
<gene>
    <name evidence="1" type="ORF">VBRA1451_LOCUS29714</name>
</gene>
<proteinExistence type="predicted"/>